<protein>
    <recommendedName>
        <fullName evidence="3">DUF1579 domain-containing protein</fullName>
    </recommendedName>
</protein>
<gene>
    <name evidence="1" type="ORF">K239x_51420</name>
</gene>
<keyword evidence="2" id="KW-1185">Reference proteome</keyword>
<accession>A0A517P187</accession>
<dbReference type="EMBL" id="CP036526">
    <property type="protein sequence ID" value="QDT13125.1"/>
    <property type="molecule type" value="Genomic_DNA"/>
</dbReference>
<dbReference type="InterPro" id="IPR011473">
    <property type="entry name" value="DUF1579"/>
</dbReference>
<evidence type="ECO:0000313" key="2">
    <source>
        <dbReference type="Proteomes" id="UP000319817"/>
    </source>
</evidence>
<evidence type="ECO:0008006" key="3">
    <source>
        <dbReference type="Google" id="ProtNLM"/>
    </source>
</evidence>
<dbReference type="Proteomes" id="UP000319817">
    <property type="component" value="Chromosome"/>
</dbReference>
<name>A0A517P187_9BACT</name>
<dbReference type="OrthoDB" id="512336at2"/>
<reference evidence="1 2" key="1">
    <citation type="submission" date="2019-02" db="EMBL/GenBank/DDBJ databases">
        <title>Deep-cultivation of Planctomycetes and their phenomic and genomic characterization uncovers novel biology.</title>
        <authorList>
            <person name="Wiegand S."/>
            <person name="Jogler M."/>
            <person name="Boedeker C."/>
            <person name="Pinto D."/>
            <person name="Vollmers J."/>
            <person name="Rivas-Marin E."/>
            <person name="Kohn T."/>
            <person name="Peeters S.H."/>
            <person name="Heuer A."/>
            <person name="Rast P."/>
            <person name="Oberbeckmann S."/>
            <person name="Bunk B."/>
            <person name="Jeske O."/>
            <person name="Meyerdierks A."/>
            <person name="Storesund J.E."/>
            <person name="Kallscheuer N."/>
            <person name="Luecker S."/>
            <person name="Lage O.M."/>
            <person name="Pohl T."/>
            <person name="Merkel B.J."/>
            <person name="Hornburger P."/>
            <person name="Mueller R.-W."/>
            <person name="Bruemmer F."/>
            <person name="Labrenz M."/>
            <person name="Spormann A.M."/>
            <person name="Op den Camp H."/>
            <person name="Overmann J."/>
            <person name="Amann R."/>
            <person name="Jetten M.S.M."/>
            <person name="Mascher T."/>
            <person name="Medema M.H."/>
            <person name="Devos D.P."/>
            <person name="Kaster A.-K."/>
            <person name="Ovreas L."/>
            <person name="Rohde M."/>
            <person name="Galperin M.Y."/>
            <person name="Jogler C."/>
        </authorList>
    </citation>
    <scope>NUCLEOTIDE SEQUENCE [LARGE SCALE GENOMIC DNA]</scope>
    <source>
        <strain evidence="1 2">K23_9</strain>
    </source>
</reference>
<evidence type="ECO:0000313" key="1">
    <source>
        <dbReference type="EMBL" id="QDT13125.1"/>
    </source>
</evidence>
<dbReference type="AlphaFoldDB" id="A0A517P187"/>
<organism evidence="1 2">
    <name type="scientific">Stieleria marina</name>
    <dbReference type="NCBI Taxonomy" id="1930275"/>
    <lineage>
        <taxon>Bacteria</taxon>
        <taxon>Pseudomonadati</taxon>
        <taxon>Planctomycetota</taxon>
        <taxon>Planctomycetia</taxon>
        <taxon>Pirellulales</taxon>
        <taxon>Pirellulaceae</taxon>
        <taxon>Stieleria</taxon>
    </lineage>
</organism>
<dbReference type="RefSeq" id="WP_145420914.1">
    <property type="nucleotide sequence ID" value="NZ_CP036526.1"/>
</dbReference>
<sequence length="159" mass="17803">MFAKPQSEHEWLSQLLGDWTADSECVLPGQPAQKSSGRMTCRTMGGLWVLMEGAGESPDGSNWTSLMTLGFDTRRNHYAGTFVASMMSHLWVYQGALDESGKRLVLDVEGPTLDGSGMAIYQDIIEVIDQDCWRLSSQILGKNGEWNRFMTADHRRAQR</sequence>
<dbReference type="Pfam" id="PF07617">
    <property type="entry name" value="DUF1579"/>
    <property type="match status" value="1"/>
</dbReference>
<proteinExistence type="predicted"/>